<evidence type="ECO:0000313" key="3">
    <source>
        <dbReference type="Proteomes" id="UP000761534"/>
    </source>
</evidence>
<feature type="region of interest" description="Disordered" evidence="1">
    <location>
        <begin position="1"/>
        <end position="23"/>
    </location>
</feature>
<reference evidence="2" key="1">
    <citation type="journal article" date="2019" name="G3 (Bethesda)">
        <title>Genome Assemblies of Two Rare Opportunistic Yeast Pathogens: Diutina rugosa (syn. Candida rugosa) and Trichomonascus ciferrii (syn. Candida ciferrii).</title>
        <authorList>
            <person name="Mixao V."/>
            <person name="Saus E."/>
            <person name="Hansen A.P."/>
            <person name="Lass-Florl C."/>
            <person name="Gabaldon T."/>
        </authorList>
    </citation>
    <scope>NUCLEOTIDE SEQUENCE</scope>
    <source>
        <strain evidence="2">CBS 4856</strain>
    </source>
</reference>
<keyword evidence="3" id="KW-1185">Reference proteome</keyword>
<protein>
    <submittedName>
        <fullName evidence="2">Uncharacterized protein</fullName>
    </submittedName>
</protein>
<dbReference type="EMBL" id="SWFS01000026">
    <property type="protein sequence ID" value="KAA8917580.1"/>
    <property type="molecule type" value="Genomic_DNA"/>
</dbReference>
<dbReference type="VEuPathDB" id="FungiDB:TRICI_000273"/>
<proteinExistence type="predicted"/>
<evidence type="ECO:0000313" key="2">
    <source>
        <dbReference type="EMBL" id="KAA8917580.1"/>
    </source>
</evidence>
<comment type="caution">
    <text evidence="2">The sequence shown here is derived from an EMBL/GenBank/DDBJ whole genome shotgun (WGS) entry which is preliminary data.</text>
</comment>
<name>A0A642VDW4_9ASCO</name>
<dbReference type="AlphaFoldDB" id="A0A642VDW4"/>
<dbReference type="Proteomes" id="UP000761534">
    <property type="component" value="Unassembled WGS sequence"/>
</dbReference>
<accession>A0A642VDW4</accession>
<sequence>MMDRAMSDRTVPDNFQSGESGGLEEPLNENYLCLRFSEKGWASKIEAAISASKSGNGDFVVEFIEFKGKLTDYIHWYFQRFVQRRHLLTADYSQGICIAILPRRKHERGVRHYDQEFSTSIEAIGPGVSNLCSIYGSADVRLSQSKIQPDSSYEPRMSEILRASQFRVESVVLMIEYERSLKAYSYDFFPERILAMVQGIDETQLGPLLRCGRQSAERKIEELELVLRTVTQTRERIRDIVVEKVGPEPGRQRDDLLVAISTIVPHREAIDDYIRHLKGLLPNVQVGAPTENDYTNCYDVMKSRQGRDVEYIDGESVPEQGVFIRTSSLLGFYDPDHQQIPEHIQLTGHQLKTIFRGYPSVLNDDAIADFGF</sequence>
<organism evidence="2 3">
    <name type="scientific">Trichomonascus ciferrii</name>
    <dbReference type="NCBI Taxonomy" id="44093"/>
    <lineage>
        <taxon>Eukaryota</taxon>
        <taxon>Fungi</taxon>
        <taxon>Dikarya</taxon>
        <taxon>Ascomycota</taxon>
        <taxon>Saccharomycotina</taxon>
        <taxon>Dipodascomycetes</taxon>
        <taxon>Dipodascales</taxon>
        <taxon>Trichomonascaceae</taxon>
        <taxon>Trichomonascus</taxon>
        <taxon>Trichomonascus ciferrii complex</taxon>
    </lineage>
</organism>
<feature type="compositionally biased region" description="Basic and acidic residues" evidence="1">
    <location>
        <begin position="1"/>
        <end position="11"/>
    </location>
</feature>
<evidence type="ECO:0000256" key="1">
    <source>
        <dbReference type="SAM" id="MobiDB-lite"/>
    </source>
</evidence>
<gene>
    <name evidence="2" type="ORF">TRICI_000273</name>
</gene>